<dbReference type="GO" id="GO:0006285">
    <property type="term" value="P:base-excision repair, AP site formation"/>
    <property type="evidence" value="ECO:0007669"/>
    <property type="project" value="TreeGrafter"/>
</dbReference>
<dbReference type="Gene3D" id="1.10.340.30">
    <property type="entry name" value="Hypothetical protein, domain 2"/>
    <property type="match status" value="1"/>
</dbReference>
<dbReference type="GO" id="GO:0005634">
    <property type="term" value="C:nucleus"/>
    <property type="evidence" value="ECO:0007669"/>
    <property type="project" value="TreeGrafter"/>
</dbReference>
<dbReference type="PANTHER" id="PTHR43003">
    <property type="entry name" value="DNA-3-METHYLADENINE GLYCOSYLASE"/>
    <property type="match status" value="1"/>
</dbReference>
<dbReference type="SMART" id="SM00478">
    <property type="entry name" value="ENDO3c"/>
    <property type="match status" value="1"/>
</dbReference>
<dbReference type="GO" id="GO:0032993">
    <property type="term" value="C:protein-DNA complex"/>
    <property type="evidence" value="ECO:0007669"/>
    <property type="project" value="TreeGrafter"/>
</dbReference>
<dbReference type="Proteomes" id="UP000291422">
    <property type="component" value="Unassembled WGS sequence"/>
</dbReference>
<evidence type="ECO:0000313" key="6">
    <source>
        <dbReference type="EMBL" id="RYN70505.1"/>
    </source>
</evidence>
<feature type="compositionally biased region" description="Low complexity" evidence="4">
    <location>
        <begin position="114"/>
        <end position="123"/>
    </location>
</feature>
<feature type="compositionally biased region" description="Polar residues" evidence="4">
    <location>
        <begin position="126"/>
        <end position="141"/>
    </location>
</feature>
<dbReference type="PANTHER" id="PTHR43003:SF5">
    <property type="entry name" value="DNA-3-METHYLADENINE GLYCOSYLASE"/>
    <property type="match status" value="1"/>
</dbReference>
<dbReference type="CDD" id="cd00056">
    <property type="entry name" value="ENDO3c"/>
    <property type="match status" value="1"/>
</dbReference>
<dbReference type="FunFam" id="1.10.340.30:FF:000004">
    <property type="entry name" value="DNA-3-methyladenine glycosylase II"/>
    <property type="match status" value="1"/>
</dbReference>
<evidence type="ECO:0000256" key="1">
    <source>
        <dbReference type="ARBA" id="ARBA00010817"/>
    </source>
</evidence>
<organism evidence="6 7">
    <name type="scientific">Alternaria alternata</name>
    <name type="common">Alternaria rot fungus</name>
    <name type="synonym">Torula alternata</name>
    <dbReference type="NCBI Taxonomy" id="5599"/>
    <lineage>
        <taxon>Eukaryota</taxon>
        <taxon>Fungi</taxon>
        <taxon>Dikarya</taxon>
        <taxon>Ascomycota</taxon>
        <taxon>Pezizomycotina</taxon>
        <taxon>Dothideomycetes</taxon>
        <taxon>Pleosporomycetidae</taxon>
        <taxon>Pleosporales</taxon>
        <taxon>Pleosporineae</taxon>
        <taxon>Pleosporaceae</taxon>
        <taxon>Alternaria</taxon>
        <taxon>Alternaria sect. Alternaria</taxon>
        <taxon>Alternaria alternata complex</taxon>
    </lineage>
</organism>
<evidence type="ECO:0000256" key="2">
    <source>
        <dbReference type="ARBA" id="ARBA00022763"/>
    </source>
</evidence>
<protein>
    <recommendedName>
        <fullName evidence="5">HhH-GPD domain-containing protein</fullName>
    </recommendedName>
</protein>
<keyword evidence="3" id="KW-0234">DNA repair</keyword>
<dbReference type="SUPFAM" id="SSF48150">
    <property type="entry name" value="DNA-glycosylase"/>
    <property type="match status" value="1"/>
</dbReference>
<comment type="similarity">
    <text evidence="1">Belongs to the alkylbase DNA glycosidase AlkA family.</text>
</comment>
<feature type="domain" description="HhH-GPD" evidence="5">
    <location>
        <begin position="306"/>
        <end position="474"/>
    </location>
</feature>
<name>A0A4Q4N4J6_ALTAL</name>
<evidence type="ECO:0000256" key="4">
    <source>
        <dbReference type="SAM" id="MobiDB-lite"/>
    </source>
</evidence>
<dbReference type="VEuPathDB" id="FungiDB:CC77DRAFT_1022586"/>
<reference evidence="7" key="1">
    <citation type="journal article" date="2019" name="bioRxiv">
        <title>Genomics, evolutionary history and diagnostics of the Alternaria alternata species group including apple and Asian pear pathotypes.</title>
        <authorList>
            <person name="Armitage A.D."/>
            <person name="Cockerton H.M."/>
            <person name="Sreenivasaprasad S."/>
            <person name="Woodhall J.W."/>
            <person name="Lane C.R."/>
            <person name="Harrison R.J."/>
            <person name="Clarkson J.P."/>
        </authorList>
    </citation>
    <scope>NUCLEOTIDE SEQUENCE [LARGE SCALE GENOMIC DNA]</scope>
    <source>
        <strain evidence="7">FERA 1177</strain>
    </source>
</reference>
<dbReference type="GO" id="GO:0043916">
    <property type="term" value="F:DNA-7-methylguanine glycosylase activity"/>
    <property type="evidence" value="ECO:0007669"/>
    <property type="project" value="TreeGrafter"/>
</dbReference>
<dbReference type="EMBL" id="PDXD01000040">
    <property type="protein sequence ID" value="RYN70505.1"/>
    <property type="molecule type" value="Genomic_DNA"/>
</dbReference>
<dbReference type="InterPro" id="IPR051912">
    <property type="entry name" value="Alkylbase_DNA_Glycosylase/TA"/>
</dbReference>
<dbReference type="GO" id="GO:0006307">
    <property type="term" value="P:DNA alkylation repair"/>
    <property type="evidence" value="ECO:0007669"/>
    <property type="project" value="TreeGrafter"/>
</dbReference>
<evidence type="ECO:0000313" key="7">
    <source>
        <dbReference type="Proteomes" id="UP000291422"/>
    </source>
</evidence>
<sequence length="483" mass="52854">MPSVRVPDMSAPRYHVLRRQIKRIASVSQPTQLTTLYMIHQIVSTARVLKQTTSLFTRTTNILYKPQNMSLRRSARVASNITPVPLDVKTQDSVAKYEKVSKASVPAKKRKTTKAPAKTLPDATKSESTTNGAESSDSVNPASFLPATPLPKKRKAVSKSTSEPESPLKPPSFTPTPAGASIYSSTSLFSPPNPTTRPAAPHTTNANLATPNGSHVVQAYASSPAKSADPSPAKRRKAKEIVPPDVGAIPPASTDIDNLLKDAEEFLIKTDSKLERVVRGHKCEIFSPDGLREVVRPFESLGKGIIGQQVSGQAAASIRAKFTALFPETHPSFPSPAQVLTKDIPTLRTAGLSQRKAEYIYGIAEKFSSGELSAEMLVSASDEELIEKLVAVRGLGRWSVEMFACFGLKRMDVFSTGDLGVQRGMAVYAGRDVNKLKNKGGKWKYMTEQEMLDMASKFKPYRSLFMWYMWRIADVDLTVLQKT</sequence>
<feature type="compositionally biased region" description="Polar residues" evidence="4">
    <location>
        <begin position="202"/>
        <end position="215"/>
    </location>
</feature>
<gene>
    <name evidence="6" type="ORF">AA0117_g10438</name>
</gene>
<dbReference type="Pfam" id="PF00730">
    <property type="entry name" value="HhH-GPD"/>
    <property type="match status" value="1"/>
</dbReference>
<proteinExistence type="inferred from homology"/>
<dbReference type="InterPro" id="IPR011257">
    <property type="entry name" value="DNA_glycosylase"/>
</dbReference>
<dbReference type="GO" id="GO:0032131">
    <property type="term" value="F:alkylated DNA binding"/>
    <property type="evidence" value="ECO:0007669"/>
    <property type="project" value="TreeGrafter"/>
</dbReference>
<accession>A0A4Q4N4J6</accession>
<keyword evidence="2" id="KW-0227">DNA damage</keyword>
<comment type="caution">
    <text evidence="6">The sequence shown here is derived from an EMBL/GenBank/DDBJ whole genome shotgun (WGS) entry which is preliminary data.</text>
</comment>
<evidence type="ECO:0000256" key="3">
    <source>
        <dbReference type="ARBA" id="ARBA00023204"/>
    </source>
</evidence>
<dbReference type="AlphaFoldDB" id="A0A4Q4N4J6"/>
<feature type="region of interest" description="Disordered" evidence="4">
    <location>
        <begin position="93"/>
        <end position="249"/>
    </location>
</feature>
<dbReference type="GO" id="GO:0008725">
    <property type="term" value="F:DNA-3-methyladenine glycosylase activity"/>
    <property type="evidence" value="ECO:0007669"/>
    <property type="project" value="TreeGrafter"/>
</dbReference>
<dbReference type="InterPro" id="IPR003265">
    <property type="entry name" value="HhH-GPD_domain"/>
</dbReference>
<feature type="compositionally biased region" description="Low complexity" evidence="4">
    <location>
        <begin position="221"/>
        <end position="231"/>
    </location>
</feature>
<evidence type="ECO:0000259" key="5">
    <source>
        <dbReference type="SMART" id="SM00478"/>
    </source>
</evidence>
<dbReference type="Gene3D" id="1.10.1670.40">
    <property type="match status" value="1"/>
</dbReference>